<evidence type="ECO:0000256" key="4">
    <source>
        <dbReference type="ARBA" id="ARBA00022801"/>
    </source>
</evidence>
<evidence type="ECO:0000256" key="2">
    <source>
        <dbReference type="ARBA" id="ARBA00022722"/>
    </source>
</evidence>
<keyword evidence="6" id="KW-0460">Magnesium</keyword>
<dbReference type="AlphaFoldDB" id="A0A1X0NK05"/>
<feature type="compositionally biased region" description="Acidic residues" evidence="10">
    <location>
        <begin position="53"/>
        <end position="67"/>
    </location>
</feature>
<evidence type="ECO:0000256" key="3">
    <source>
        <dbReference type="ARBA" id="ARBA00022723"/>
    </source>
</evidence>
<evidence type="ECO:0000256" key="10">
    <source>
        <dbReference type="SAM" id="MobiDB-lite"/>
    </source>
</evidence>
<evidence type="ECO:0000313" key="13">
    <source>
        <dbReference type="Proteomes" id="UP000192257"/>
    </source>
</evidence>
<keyword evidence="13" id="KW-1185">Reference proteome</keyword>
<dbReference type="InterPro" id="IPR051132">
    <property type="entry name" value="3-5_Exonuclease_domain"/>
</dbReference>
<evidence type="ECO:0000256" key="8">
    <source>
        <dbReference type="ARBA" id="ARBA00040531"/>
    </source>
</evidence>
<reference evidence="12 13" key="1">
    <citation type="submission" date="2017-03" db="EMBL/GenBank/DDBJ databases">
        <title>An alternative strategy for trypanosome survival in the mammalian bloodstream revealed through genome and transcriptome analysis of the ubiquitous bovine parasite Trypanosoma (Megatrypanum) theileri.</title>
        <authorList>
            <person name="Kelly S."/>
            <person name="Ivens A."/>
            <person name="Mott A."/>
            <person name="O'Neill E."/>
            <person name="Emms D."/>
            <person name="Macleod O."/>
            <person name="Voorheis P."/>
            <person name="Matthews J."/>
            <person name="Matthews K."/>
            <person name="Carrington M."/>
        </authorList>
    </citation>
    <scope>NUCLEOTIDE SEQUENCE [LARGE SCALE GENOMIC DNA]</scope>
    <source>
        <strain evidence="12">Edinburgh</strain>
    </source>
</reference>
<keyword evidence="3" id="KW-0479">Metal-binding</keyword>
<dbReference type="GeneID" id="39989954"/>
<dbReference type="Proteomes" id="UP000192257">
    <property type="component" value="Unassembled WGS sequence"/>
</dbReference>
<gene>
    <name evidence="12" type="ORF">TM35_000441650</name>
</gene>
<dbReference type="VEuPathDB" id="TriTrypDB:TM35_000441650"/>
<dbReference type="EMBL" id="NBCO01000044">
    <property type="protein sequence ID" value="ORC84509.1"/>
    <property type="molecule type" value="Genomic_DNA"/>
</dbReference>
<evidence type="ECO:0000256" key="1">
    <source>
        <dbReference type="ARBA" id="ARBA00004123"/>
    </source>
</evidence>
<dbReference type="GO" id="GO:0003676">
    <property type="term" value="F:nucleic acid binding"/>
    <property type="evidence" value="ECO:0007669"/>
    <property type="project" value="InterPro"/>
</dbReference>
<proteinExistence type="predicted"/>
<dbReference type="GO" id="GO:0006139">
    <property type="term" value="P:nucleobase-containing compound metabolic process"/>
    <property type="evidence" value="ECO:0007669"/>
    <property type="project" value="InterPro"/>
</dbReference>
<evidence type="ECO:0000256" key="5">
    <source>
        <dbReference type="ARBA" id="ARBA00022839"/>
    </source>
</evidence>
<feature type="region of interest" description="Disordered" evidence="10">
    <location>
        <begin position="50"/>
        <end position="71"/>
    </location>
</feature>
<keyword evidence="7" id="KW-0539">Nucleus</keyword>
<comment type="subcellular location">
    <subcellularLocation>
        <location evidence="1">Nucleus</location>
    </subcellularLocation>
</comment>
<keyword evidence="5" id="KW-0269">Exonuclease</keyword>
<dbReference type="PANTHER" id="PTHR13620">
    <property type="entry name" value="3-5 EXONUCLEASE"/>
    <property type="match status" value="1"/>
</dbReference>
<keyword evidence="2" id="KW-0540">Nuclease</keyword>
<dbReference type="RefSeq" id="XP_028878575.1">
    <property type="nucleotide sequence ID" value="XM_029030174.1"/>
</dbReference>
<dbReference type="GO" id="GO:0005634">
    <property type="term" value="C:nucleus"/>
    <property type="evidence" value="ECO:0007669"/>
    <property type="project" value="UniProtKB-SubCell"/>
</dbReference>
<sequence>MTRQLCVLDVSWKKIDKEAYLDAWQQLVKEAIGCAFIGLDLEWTSMSKPCVEEKEEEGEEEEEEEEEKNTPGINRVTACVGRKRTPTVKSAHYVGPVAVVQLSTLSVTFVIKLCDVVRIAEGGNCSSPHGEAAGSPILNLVKDNLCALLADERITKVGVGVFGDQEKLQRDYTGFYISPCVDLIVLSHRLFFSHADVKRLRGLKDIAERFSGTILEKDPLVIRSDWGGNLGPLSPLQIQYAARDAEASFDTCLGILRESRVIESDETLQTACTLQESPNSVVSILQALAGVKRTSEKGRQKNCEENQNERNVWWCKGRSKPYYHNIFLYDADMNLVFTVDKSKAEWYVYKKGLAKVTEWRDGDNSDTSSSQKEIAAIQLVFSPDFSKYNDAHIRRNLDYFRQPKENQCVVCGNSNDLVRFAVVPLGYRKFLPSVYMSHNSYDLLLLCTTCFAVVRIKYDKERQRVAEDYGVPLGHLTPKEVKKHRAILQKNNQEEKETNISIINSDDNKVLADEGREGISSSQKRCIMEAYLDIEEHRETLLNIFKYAKALRGCYDTSTDEKEEGEKKGTTENNDTSISLMQKRSAKIPPSRVEQLASYIRLHAPLYPFTKNTKEQEELFLIDAASPESVKYILESGKSPRAVLTRFWLRQHPEVRDMFCNTTRKGASLEDNLSLESQEDEGMKEENLSVDCHGFLVVQAVLQKYMGHPDKTQDHAVGEFIYRWRMSFVRGMNPKYLPSGWCPEDGILL</sequence>
<dbReference type="GO" id="GO:0008408">
    <property type="term" value="F:3'-5' exonuclease activity"/>
    <property type="evidence" value="ECO:0007669"/>
    <property type="project" value="InterPro"/>
</dbReference>
<dbReference type="Gene3D" id="3.30.420.10">
    <property type="entry name" value="Ribonuclease H-like superfamily/Ribonuclease H"/>
    <property type="match status" value="1"/>
</dbReference>
<dbReference type="SUPFAM" id="SSF53098">
    <property type="entry name" value="Ribonuclease H-like"/>
    <property type="match status" value="1"/>
</dbReference>
<dbReference type="OrthoDB" id="1920326at2759"/>
<comment type="caution">
    <text evidence="12">The sequence shown here is derived from an EMBL/GenBank/DDBJ whole genome shotgun (WGS) entry which is preliminary data.</text>
</comment>
<dbReference type="InterPro" id="IPR036397">
    <property type="entry name" value="RNaseH_sf"/>
</dbReference>
<dbReference type="InterPro" id="IPR002562">
    <property type="entry name" value="3'-5'_exonuclease_dom"/>
</dbReference>
<evidence type="ECO:0000259" key="11">
    <source>
        <dbReference type="Pfam" id="PF01612"/>
    </source>
</evidence>
<evidence type="ECO:0000256" key="9">
    <source>
        <dbReference type="ARBA" id="ARBA00042761"/>
    </source>
</evidence>
<keyword evidence="4" id="KW-0378">Hydrolase</keyword>
<name>A0A1X0NK05_9TRYP</name>
<dbReference type="GO" id="GO:0046872">
    <property type="term" value="F:metal ion binding"/>
    <property type="evidence" value="ECO:0007669"/>
    <property type="project" value="UniProtKB-KW"/>
</dbReference>
<feature type="domain" description="3'-5' exonuclease" evidence="11">
    <location>
        <begin position="142"/>
        <end position="252"/>
    </location>
</feature>
<evidence type="ECO:0000256" key="6">
    <source>
        <dbReference type="ARBA" id="ARBA00022842"/>
    </source>
</evidence>
<evidence type="ECO:0000313" key="12">
    <source>
        <dbReference type="EMBL" id="ORC84509.1"/>
    </source>
</evidence>
<organism evidence="12 13">
    <name type="scientific">Trypanosoma theileri</name>
    <dbReference type="NCBI Taxonomy" id="67003"/>
    <lineage>
        <taxon>Eukaryota</taxon>
        <taxon>Discoba</taxon>
        <taxon>Euglenozoa</taxon>
        <taxon>Kinetoplastea</taxon>
        <taxon>Metakinetoplastina</taxon>
        <taxon>Trypanosomatida</taxon>
        <taxon>Trypanosomatidae</taxon>
        <taxon>Trypanosoma</taxon>
    </lineage>
</organism>
<dbReference type="InterPro" id="IPR012337">
    <property type="entry name" value="RNaseH-like_sf"/>
</dbReference>
<accession>A0A1X0NK05</accession>
<dbReference type="Pfam" id="PF01612">
    <property type="entry name" value="DNA_pol_A_exo1"/>
    <property type="match status" value="1"/>
</dbReference>
<evidence type="ECO:0000256" key="7">
    <source>
        <dbReference type="ARBA" id="ARBA00023242"/>
    </source>
</evidence>
<protein>
    <recommendedName>
        <fullName evidence="8">3'-5' exonuclease</fullName>
    </recommendedName>
    <alternativeName>
        <fullName evidence="9">Werner Syndrome-like exonuclease</fullName>
    </alternativeName>
</protein>
<dbReference type="PANTHER" id="PTHR13620:SF109">
    <property type="entry name" value="3'-5' EXONUCLEASE"/>
    <property type="match status" value="1"/>
</dbReference>
<dbReference type="STRING" id="67003.A0A1X0NK05"/>